<dbReference type="PANTHER" id="PTHR30543:SF21">
    <property type="entry name" value="NAD(P)H-DEPENDENT FMN REDUCTASE LOT6"/>
    <property type="match status" value="1"/>
</dbReference>
<dbReference type="PANTHER" id="PTHR30543">
    <property type="entry name" value="CHROMATE REDUCTASE"/>
    <property type="match status" value="1"/>
</dbReference>
<dbReference type="InterPro" id="IPR050712">
    <property type="entry name" value="NAD(P)H-dep_reductase"/>
</dbReference>
<reference evidence="2 3" key="1">
    <citation type="submission" date="2017-06" db="EMBL/GenBank/DDBJ databases">
        <title>Azoarcus.</title>
        <authorList>
            <person name="Woo J.-H."/>
            <person name="Kim H.-S."/>
        </authorList>
    </citation>
    <scope>NUCLEOTIDE SEQUENCE [LARGE SCALE GENOMIC DNA]</scope>
    <source>
        <strain evidence="2 3">TSPY31</strain>
    </source>
</reference>
<accession>A0A2U8GSJ9</accession>
<feature type="domain" description="NADPH-dependent FMN reductase-like" evidence="1">
    <location>
        <begin position="5"/>
        <end position="161"/>
    </location>
</feature>
<gene>
    <name evidence="2" type="ORF">CEW83_15535</name>
</gene>
<evidence type="ECO:0000259" key="1">
    <source>
        <dbReference type="Pfam" id="PF03358"/>
    </source>
</evidence>
<sequence length="198" mass="20733">MTRTRLLALCGSARQDSFNRRALAVAIRGAKNAGADVTFVEPRDFVMPLYDGDLEASEGLPEAAARLQRLFAEHDGVIVATPEYNGFFTPLLKNTLDWVSRPLSDGSGKPGTIHLRGKAAGLITASPGALGGIRAMQHARLYLSNLGLIVVPEQAAVPAANKVLGADGSIADDRTRDMLEGVGAAVCNLANAIGRNAG</sequence>
<dbReference type="KEGG" id="acom:CEW83_15535"/>
<dbReference type="SUPFAM" id="SSF52218">
    <property type="entry name" value="Flavoproteins"/>
    <property type="match status" value="1"/>
</dbReference>
<evidence type="ECO:0000313" key="2">
    <source>
        <dbReference type="EMBL" id="AWI76448.1"/>
    </source>
</evidence>
<name>A0A2U8GSJ9_9RHOO</name>
<dbReference type="EMBL" id="CP022187">
    <property type="protein sequence ID" value="AWI76448.1"/>
    <property type="molecule type" value="Genomic_DNA"/>
</dbReference>
<dbReference type="InterPro" id="IPR005025">
    <property type="entry name" value="FMN_Rdtase-like_dom"/>
</dbReference>
<proteinExistence type="predicted"/>
<dbReference type="Pfam" id="PF03358">
    <property type="entry name" value="FMN_red"/>
    <property type="match status" value="1"/>
</dbReference>
<dbReference type="AlphaFoldDB" id="A0A2U8GSJ9"/>
<dbReference type="RefSeq" id="WP_108950147.1">
    <property type="nucleotide sequence ID" value="NZ_CP022187.1"/>
</dbReference>
<dbReference type="GO" id="GO:0010181">
    <property type="term" value="F:FMN binding"/>
    <property type="evidence" value="ECO:0007669"/>
    <property type="project" value="TreeGrafter"/>
</dbReference>
<dbReference type="Gene3D" id="3.40.50.360">
    <property type="match status" value="1"/>
</dbReference>
<dbReference type="InterPro" id="IPR029039">
    <property type="entry name" value="Flavoprotein-like_sf"/>
</dbReference>
<dbReference type="Proteomes" id="UP000244930">
    <property type="component" value="Chromosome"/>
</dbReference>
<keyword evidence="3" id="KW-1185">Reference proteome</keyword>
<organism evidence="2 3">
    <name type="scientific">Parazoarcus communis</name>
    <dbReference type="NCBI Taxonomy" id="41977"/>
    <lineage>
        <taxon>Bacteria</taxon>
        <taxon>Pseudomonadati</taxon>
        <taxon>Pseudomonadota</taxon>
        <taxon>Betaproteobacteria</taxon>
        <taxon>Rhodocyclales</taxon>
        <taxon>Zoogloeaceae</taxon>
        <taxon>Parazoarcus</taxon>
    </lineage>
</organism>
<dbReference type="GO" id="GO:0016491">
    <property type="term" value="F:oxidoreductase activity"/>
    <property type="evidence" value="ECO:0007669"/>
    <property type="project" value="InterPro"/>
</dbReference>
<protein>
    <submittedName>
        <fullName evidence="2">FMN reductase</fullName>
    </submittedName>
</protein>
<dbReference type="GO" id="GO:0005829">
    <property type="term" value="C:cytosol"/>
    <property type="evidence" value="ECO:0007669"/>
    <property type="project" value="TreeGrafter"/>
</dbReference>
<evidence type="ECO:0000313" key="3">
    <source>
        <dbReference type="Proteomes" id="UP000244930"/>
    </source>
</evidence>